<dbReference type="Proteomes" id="UP000019478">
    <property type="component" value="Unassembled WGS sequence"/>
</dbReference>
<dbReference type="RefSeq" id="XP_007735285.1">
    <property type="nucleotide sequence ID" value="XM_007737095.1"/>
</dbReference>
<dbReference type="Pfam" id="PF08975">
    <property type="entry name" value="2H-phosphodiest"/>
    <property type="match status" value="1"/>
</dbReference>
<name>W9XJJ9_9EURO</name>
<evidence type="ECO:0000313" key="3">
    <source>
        <dbReference type="Proteomes" id="UP000019478"/>
    </source>
</evidence>
<dbReference type="GeneID" id="19171085"/>
<dbReference type="AlphaFoldDB" id="W9XJJ9"/>
<evidence type="ECO:0000259" key="1">
    <source>
        <dbReference type="Pfam" id="PF08975"/>
    </source>
</evidence>
<dbReference type="EMBL" id="AMGY01000006">
    <property type="protein sequence ID" value="EXJ80697.1"/>
    <property type="molecule type" value="Genomic_DNA"/>
</dbReference>
<dbReference type="HOGENOM" id="CLU_073317_0_0_1"/>
<gene>
    <name evidence="2" type="ORF">A1O3_06981</name>
</gene>
<accession>W9XJJ9</accession>
<organism evidence="2 3">
    <name type="scientific">Capronia epimyces CBS 606.96</name>
    <dbReference type="NCBI Taxonomy" id="1182542"/>
    <lineage>
        <taxon>Eukaryota</taxon>
        <taxon>Fungi</taxon>
        <taxon>Dikarya</taxon>
        <taxon>Ascomycota</taxon>
        <taxon>Pezizomycotina</taxon>
        <taxon>Eurotiomycetes</taxon>
        <taxon>Chaetothyriomycetidae</taxon>
        <taxon>Chaetothyriales</taxon>
        <taxon>Herpotrichiellaceae</taxon>
        <taxon>Capronia</taxon>
    </lineage>
</organism>
<dbReference type="eggNOG" id="ENOG502S6KF">
    <property type="taxonomic scope" value="Eukaryota"/>
</dbReference>
<proteinExistence type="predicted"/>
<protein>
    <recommendedName>
        <fullName evidence="1">DUF1868 domain-containing protein</fullName>
    </recommendedName>
</protein>
<reference evidence="2 3" key="1">
    <citation type="submission" date="2013-03" db="EMBL/GenBank/DDBJ databases">
        <title>The Genome Sequence of Capronia epimyces CBS 606.96.</title>
        <authorList>
            <consortium name="The Broad Institute Genomics Platform"/>
            <person name="Cuomo C."/>
            <person name="de Hoog S."/>
            <person name="Gorbushina A."/>
            <person name="Walker B."/>
            <person name="Young S.K."/>
            <person name="Zeng Q."/>
            <person name="Gargeya S."/>
            <person name="Fitzgerald M."/>
            <person name="Haas B."/>
            <person name="Abouelleil A."/>
            <person name="Allen A.W."/>
            <person name="Alvarado L."/>
            <person name="Arachchi H.M."/>
            <person name="Berlin A.M."/>
            <person name="Chapman S.B."/>
            <person name="Gainer-Dewar J."/>
            <person name="Goldberg J."/>
            <person name="Griggs A."/>
            <person name="Gujja S."/>
            <person name="Hansen M."/>
            <person name="Howarth C."/>
            <person name="Imamovic A."/>
            <person name="Ireland A."/>
            <person name="Larimer J."/>
            <person name="McCowan C."/>
            <person name="Murphy C."/>
            <person name="Pearson M."/>
            <person name="Poon T.W."/>
            <person name="Priest M."/>
            <person name="Roberts A."/>
            <person name="Saif S."/>
            <person name="Shea T."/>
            <person name="Sisk P."/>
            <person name="Sykes S."/>
            <person name="Wortman J."/>
            <person name="Nusbaum C."/>
            <person name="Birren B."/>
        </authorList>
    </citation>
    <scope>NUCLEOTIDE SEQUENCE [LARGE SCALE GENOMIC DNA]</scope>
    <source>
        <strain evidence="2 3">CBS 606.96</strain>
    </source>
</reference>
<comment type="caution">
    <text evidence="2">The sequence shown here is derived from an EMBL/GenBank/DDBJ whole genome shotgun (WGS) entry which is preliminary data.</text>
</comment>
<keyword evidence="3" id="KW-1185">Reference proteome</keyword>
<dbReference type="InterPro" id="IPR015069">
    <property type="entry name" value="2H-PEstase_DUF1868"/>
</dbReference>
<dbReference type="InterPro" id="IPR009097">
    <property type="entry name" value="Cyclic_Pdiesterase"/>
</dbReference>
<feature type="domain" description="DUF1868" evidence="1">
    <location>
        <begin position="28"/>
        <end position="124"/>
    </location>
</feature>
<dbReference type="SUPFAM" id="SSF55144">
    <property type="entry name" value="LigT-like"/>
    <property type="match status" value="1"/>
</dbReference>
<evidence type="ECO:0000313" key="2">
    <source>
        <dbReference type="EMBL" id="EXJ80697.1"/>
    </source>
</evidence>
<dbReference type="OrthoDB" id="2877829at2759"/>
<dbReference type="Gene3D" id="3.90.1140.10">
    <property type="entry name" value="Cyclic phosphodiesterase"/>
    <property type="match status" value="1"/>
</dbReference>
<sequence>MTTTNTTTDIKSTITLERPTYPLGVPFKFSPDGLVQRYPGNTTLCHIPLDSPLISGLRTIYNRLGSHATLSRLLRLLPPESWHMTVLDCVCEIQCEPEMWPTGMKQRPIHEWTSEFSKSLRHVGNELDKAGLAPPYRMRIRGFDAGVIGIGLEVEGVSVEEEKRMRRLRDKLADAIGFRAPRHETYTFHISIAYLLRHIDDEDRNELDRVLAEILPKVKMDFDLGAVEFCTFENMCAYPRVFYLGGEEGQS</sequence>